<dbReference type="EMBL" id="LXQA010101344">
    <property type="protein sequence ID" value="MCI16548.1"/>
    <property type="molecule type" value="Genomic_DNA"/>
</dbReference>
<dbReference type="Gene3D" id="1.10.287.110">
    <property type="entry name" value="DnaJ domain"/>
    <property type="match status" value="1"/>
</dbReference>
<dbReference type="AlphaFoldDB" id="A0A392PWS4"/>
<reference evidence="1 2" key="1">
    <citation type="journal article" date="2018" name="Front. Plant Sci.">
        <title>Red Clover (Trifolium pratense) and Zigzag Clover (T. medium) - A Picture of Genomic Similarities and Differences.</title>
        <authorList>
            <person name="Dluhosova J."/>
            <person name="Istvanek J."/>
            <person name="Nedelnik J."/>
            <person name="Repkova J."/>
        </authorList>
    </citation>
    <scope>NUCLEOTIDE SEQUENCE [LARGE SCALE GENOMIC DNA]</scope>
    <source>
        <strain evidence="2">cv. 10/8</strain>
        <tissue evidence="1">Leaf</tissue>
    </source>
</reference>
<feature type="non-terminal residue" evidence="1">
    <location>
        <position position="1"/>
    </location>
</feature>
<dbReference type="SUPFAM" id="SSF46565">
    <property type="entry name" value="Chaperone J-domain"/>
    <property type="match status" value="1"/>
</dbReference>
<evidence type="ECO:0000313" key="1">
    <source>
        <dbReference type="EMBL" id="MCI16548.1"/>
    </source>
</evidence>
<evidence type="ECO:0000313" key="2">
    <source>
        <dbReference type="Proteomes" id="UP000265520"/>
    </source>
</evidence>
<proteinExistence type="predicted"/>
<keyword evidence="2" id="KW-1185">Reference proteome</keyword>
<dbReference type="PANTHER" id="PTHR36335">
    <property type="entry name" value="CHAPERONE DNAJ-DOMAIN SUPERFAMILY PROTEIN"/>
    <property type="match status" value="1"/>
</dbReference>
<accession>A0A392PWS4</accession>
<protein>
    <submittedName>
        <fullName evidence="1">Dentin sialophosphoprotein-like</fullName>
    </submittedName>
</protein>
<organism evidence="1 2">
    <name type="scientific">Trifolium medium</name>
    <dbReference type="NCBI Taxonomy" id="97028"/>
    <lineage>
        <taxon>Eukaryota</taxon>
        <taxon>Viridiplantae</taxon>
        <taxon>Streptophyta</taxon>
        <taxon>Embryophyta</taxon>
        <taxon>Tracheophyta</taxon>
        <taxon>Spermatophyta</taxon>
        <taxon>Magnoliopsida</taxon>
        <taxon>eudicotyledons</taxon>
        <taxon>Gunneridae</taxon>
        <taxon>Pentapetalae</taxon>
        <taxon>rosids</taxon>
        <taxon>fabids</taxon>
        <taxon>Fabales</taxon>
        <taxon>Fabaceae</taxon>
        <taxon>Papilionoideae</taxon>
        <taxon>50 kb inversion clade</taxon>
        <taxon>NPAAA clade</taxon>
        <taxon>Hologalegina</taxon>
        <taxon>IRL clade</taxon>
        <taxon>Trifolieae</taxon>
        <taxon>Trifolium</taxon>
    </lineage>
</organism>
<name>A0A392PWS4_9FABA</name>
<dbReference type="Proteomes" id="UP000265520">
    <property type="component" value="Unassembled WGS sequence"/>
</dbReference>
<comment type="caution">
    <text evidence="1">The sequence shown here is derived from an EMBL/GenBank/DDBJ whole genome shotgun (WGS) entry which is preliminary data.</text>
</comment>
<dbReference type="InterPro" id="IPR036869">
    <property type="entry name" value="J_dom_sf"/>
</dbReference>
<dbReference type="PANTHER" id="PTHR36335:SF1">
    <property type="entry name" value="CHAPERONE DNAJ-DOMAIN SUPERFAMILY PROTEIN"/>
    <property type="match status" value="1"/>
</dbReference>
<sequence>VQAAYKRAMLKFHPDRASKADISKQIEAEETSKLITSCMRDKFCSTSWP</sequence>